<dbReference type="RefSeq" id="XP_025555208.1">
    <property type="nucleotide sequence ID" value="XM_025690378.1"/>
</dbReference>
<evidence type="ECO:0000313" key="3">
    <source>
        <dbReference type="Proteomes" id="UP000248961"/>
    </source>
</evidence>
<dbReference type="VEuPathDB" id="FungiDB:BO97DRAFT_179952"/>
<dbReference type="Proteomes" id="UP000248961">
    <property type="component" value="Unassembled WGS sequence"/>
</dbReference>
<organism evidence="2 3">
    <name type="scientific">Aspergillus homomorphus (strain CBS 101889)</name>
    <dbReference type="NCBI Taxonomy" id="1450537"/>
    <lineage>
        <taxon>Eukaryota</taxon>
        <taxon>Fungi</taxon>
        <taxon>Dikarya</taxon>
        <taxon>Ascomycota</taxon>
        <taxon>Pezizomycotina</taxon>
        <taxon>Eurotiomycetes</taxon>
        <taxon>Eurotiomycetidae</taxon>
        <taxon>Eurotiales</taxon>
        <taxon>Aspergillaceae</taxon>
        <taxon>Aspergillus</taxon>
        <taxon>Aspergillus subgen. Circumdati</taxon>
    </lineage>
</organism>
<evidence type="ECO:0000256" key="1">
    <source>
        <dbReference type="SAM" id="MobiDB-lite"/>
    </source>
</evidence>
<gene>
    <name evidence="2" type="ORF">BO97DRAFT_179952</name>
</gene>
<reference evidence="2 3" key="1">
    <citation type="submission" date="2018-02" db="EMBL/GenBank/DDBJ databases">
        <title>The genomes of Aspergillus section Nigri reveals drivers in fungal speciation.</title>
        <authorList>
            <consortium name="DOE Joint Genome Institute"/>
            <person name="Vesth T.C."/>
            <person name="Nybo J."/>
            <person name="Theobald S."/>
            <person name="Brandl J."/>
            <person name="Frisvad J.C."/>
            <person name="Nielsen K.F."/>
            <person name="Lyhne E.K."/>
            <person name="Kogle M.E."/>
            <person name="Kuo A."/>
            <person name="Riley R."/>
            <person name="Clum A."/>
            <person name="Nolan M."/>
            <person name="Lipzen A."/>
            <person name="Salamov A."/>
            <person name="Henrissat B."/>
            <person name="Wiebenga A."/>
            <person name="De vries R.P."/>
            <person name="Grigoriev I.V."/>
            <person name="Mortensen U.H."/>
            <person name="Andersen M.R."/>
            <person name="Baker S.E."/>
        </authorList>
    </citation>
    <scope>NUCLEOTIDE SEQUENCE [LARGE SCALE GENOMIC DNA]</scope>
    <source>
        <strain evidence="2 3">CBS 101889</strain>
    </source>
</reference>
<keyword evidence="3" id="KW-1185">Reference proteome</keyword>
<feature type="compositionally biased region" description="Basic and acidic residues" evidence="1">
    <location>
        <begin position="200"/>
        <end position="213"/>
    </location>
</feature>
<dbReference type="GeneID" id="37194667"/>
<evidence type="ECO:0000313" key="2">
    <source>
        <dbReference type="EMBL" id="RAL16054.1"/>
    </source>
</evidence>
<sequence length="252" mass="28491">MSIHTRETFYMRSFVKSRCFHQDRGIHDASLMSVPFPIDTQLWTSCFLVRSRSRTTYTKNTMYLPQPQLLVSAINIITQNDDQQLTQQSFIFTIPGNLMVSSGDSNHSLSHSLTGKYWVSVSDTRRFLNFKHFTQQANPARSMRRINGASNDSTSFQPFFPPPFSLSVSLPLSPGAATYPRQVPMSTTTLTHPPLPSHIRSYDLPREPGRYPDRGLISHGGGSKPRPPKSIAATLNRWRSTQLKPARRAARP</sequence>
<name>A0A395ID13_ASPHC</name>
<proteinExistence type="predicted"/>
<protein>
    <submittedName>
        <fullName evidence="2">Uncharacterized protein</fullName>
    </submittedName>
</protein>
<feature type="region of interest" description="Disordered" evidence="1">
    <location>
        <begin position="186"/>
        <end position="252"/>
    </location>
</feature>
<dbReference type="AlphaFoldDB" id="A0A395ID13"/>
<accession>A0A395ID13</accession>
<dbReference type="EMBL" id="KZ824270">
    <property type="protein sequence ID" value="RAL16054.1"/>
    <property type="molecule type" value="Genomic_DNA"/>
</dbReference>